<dbReference type="InterPro" id="IPR028939">
    <property type="entry name" value="P5C_Rdtase_cat_N"/>
</dbReference>
<reference evidence="2" key="1">
    <citation type="submission" date="2019-11" db="EMBL/GenBank/DDBJ databases">
        <title>Genomic insights into an expanded diversity of filamentous marine cyanobacteria reveals the extraordinary biosynthetic potential of Moorea and Okeania.</title>
        <authorList>
            <person name="Ferreira Leao T."/>
            <person name="Wang M."/>
            <person name="Moss N."/>
            <person name="Da Silva R."/>
            <person name="Sanders J."/>
            <person name="Nurk S."/>
            <person name="Gurevich A."/>
            <person name="Humphrey G."/>
            <person name="Reher R."/>
            <person name="Zhu Q."/>
            <person name="Belda-Ferre P."/>
            <person name="Glukhov E."/>
            <person name="Rex R."/>
            <person name="Dorrestein P.C."/>
            <person name="Knight R."/>
            <person name="Pevzner P."/>
            <person name="Gerwick W.H."/>
            <person name="Gerwick L."/>
        </authorList>
    </citation>
    <scope>NUCLEOTIDE SEQUENCE</scope>
    <source>
        <strain evidence="2">SIO1C4</strain>
    </source>
</reference>
<proteinExistence type="predicted"/>
<name>A0A6B3NKA4_9CYAN</name>
<protein>
    <submittedName>
        <fullName evidence="2">NAD(P)-binding domain-containing protein</fullName>
    </submittedName>
</protein>
<dbReference type="SUPFAM" id="SSF52283">
    <property type="entry name" value="Formate/glycerate dehydrogenase catalytic domain-like"/>
    <property type="match status" value="1"/>
</dbReference>
<feature type="domain" description="Pyrroline-5-carboxylate reductase catalytic N-terminal" evidence="1">
    <location>
        <begin position="147"/>
        <end position="228"/>
    </location>
</feature>
<accession>A0A6B3NKA4</accession>
<dbReference type="Pfam" id="PF03807">
    <property type="entry name" value="F420_oxidored"/>
    <property type="match status" value="1"/>
</dbReference>
<dbReference type="Gene3D" id="3.40.50.720">
    <property type="entry name" value="NAD(P)-binding Rossmann-like Domain"/>
    <property type="match status" value="2"/>
</dbReference>
<organism evidence="2">
    <name type="scientific">Symploca sp. SIO1C4</name>
    <dbReference type="NCBI Taxonomy" id="2607765"/>
    <lineage>
        <taxon>Bacteria</taxon>
        <taxon>Bacillati</taxon>
        <taxon>Cyanobacteriota</taxon>
        <taxon>Cyanophyceae</taxon>
        <taxon>Coleofasciculales</taxon>
        <taxon>Coleofasciculaceae</taxon>
        <taxon>Symploca</taxon>
    </lineage>
</organism>
<evidence type="ECO:0000259" key="1">
    <source>
        <dbReference type="Pfam" id="PF03807"/>
    </source>
</evidence>
<sequence length="322" mass="35810">MKQILITHPIHHNTIVKLGLTEKKISRSSINTEEIFLYIPDIGYNQFSQKHTTLDKLLYYLETFQPDILIVGSNAVPAIAITSWRKAVGKNKNLLIIRRGVDTRAIDMKAAQQHNVLVSNLPGINSPYVAQHMIKYLDIKNAKINSKIAIIGTGNIGKQIAIKSIKYGLNPHLFSPSLQDQTKRLSTLLARGINPAKVVCSSSVKEVIQDSTYVAIAIPWLNNYGLANAGIIEEKHINNLGLNAKIVSASVPLIFSIKALTLMNNLAKEKKIFVRIDTSQSRADEVREQYIHLDISHNQAFAASECQIALDEAILDKIRAFT</sequence>
<dbReference type="SUPFAM" id="SSF51735">
    <property type="entry name" value="NAD(P)-binding Rossmann-fold domains"/>
    <property type="match status" value="1"/>
</dbReference>
<dbReference type="EMBL" id="JAAHFQ010000408">
    <property type="protein sequence ID" value="NER29658.1"/>
    <property type="molecule type" value="Genomic_DNA"/>
</dbReference>
<dbReference type="InterPro" id="IPR036291">
    <property type="entry name" value="NAD(P)-bd_dom_sf"/>
</dbReference>
<comment type="caution">
    <text evidence="2">The sequence shown here is derived from an EMBL/GenBank/DDBJ whole genome shotgun (WGS) entry which is preliminary data.</text>
</comment>
<evidence type="ECO:0000313" key="2">
    <source>
        <dbReference type="EMBL" id="NER29658.1"/>
    </source>
</evidence>
<gene>
    <name evidence="2" type="ORF">F6J89_19080</name>
</gene>
<dbReference type="AlphaFoldDB" id="A0A6B3NKA4"/>